<accession>A0ABR5JVX1</accession>
<proteinExistence type="predicted"/>
<dbReference type="EMBL" id="LGRV01000008">
    <property type="protein sequence ID" value="KOS66303.1"/>
    <property type="molecule type" value="Genomic_DNA"/>
</dbReference>
<organism evidence="1 2">
    <name type="scientific">Lysinibacillus contaminans</name>
    <dbReference type="NCBI Taxonomy" id="1293441"/>
    <lineage>
        <taxon>Bacteria</taxon>
        <taxon>Bacillati</taxon>
        <taxon>Bacillota</taxon>
        <taxon>Bacilli</taxon>
        <taxon>Bacillales</taxon>
        <taxon>Bacillaceae</taxon>
        <taxon>Lysinibacillus</taxon>
    </lineage>
</organism>
<sequence length="453" mass="54231">MRKRTYLDKKSCNIILKSEFCKSEIYLLLYNHIKKYKRFSSEDVLTYPELKKYVSTHEIILRESRLEWIIDQNPSSTVQLDNPPDCTICPAKKLLNFCRLRNQKNNDIIYVGTECAKNFEDDQIEQIGNAIRNGYQIKRIHILEEQIPDIKATIEQFKNQYDEYLLPTKIYTDLTTNYDNLTETYNGFIKKKGNATVKEIQTCIDSLNKLLLERKNISPDILQYIHSNQQKWNFPTPSIITWINRASSTVHTFDLKNKIRETHGLVTELTVHRIFEPKFMKTVLSEISKNLHHIDFIEKISNANSKEIKVQLFFNKQRLTVRYDYSNFILNLGVDILYKHDIHTNFTDFIKEASYDLESYKKILDYYINKSRKNFREIHNPRINDQLIYNFEGKYYFFDTQHINTNLLKIYFEDKISKEDAFKLLIENNRRIIDKAQYNKEEELHREITRRMS</sequence>
<dbReference type="RefSeq" id="WP_053585534.1">
    <property type="nucleotide sequence ID" value="NZ_LGRV01000008.1"/>
</dbReference>
<reference evidence="2" key="1">
    <citation type="submission" date="2015-07" db="EMBL/GenBank/DDBJ databases">
        <title>Fjat-14205 dsm 2895.</title>
        <authorList>
            <person name="Liu B."/>
            <person name="Wang J."/>
            <person name="Zhu Y."/>
            <person name="Liu G."/>
            <person name="Chen Q."/>
            <person name="Chen Z."/>
            <person name="Lan J."/>
            <person name="Che J."/>
            <person name="Ge C."/>
            <person name="Shi H."/>
            <person name="Pan Z."/>
            <person name="Liu X."/>
        </authorList>
    </citation>
    <scope>NUCLEOTIDE SEQUENCE [LARGE SCALE GENOMIC DNA]</scope>
    <source>
        <strain evidence="2">DSM 25560</strain>
    </source>
</reference>
<protein>
    <submittedName>
        <fullName evidence="1">Uncharacterized protein</fullName>
    </submittedName>
</protein>
<comment type="caution">
    <text evidence="1">The sequence shown here is derived from an EMBL/GenBank/DDBJ whole genome shotgun (WGS) entry which is preliminary data.</text>
</comment>
<evidence type="ECO:0000313" key="1">
    <source>
        <dbReference type="EMBL" id="KOS66303.1"/>
    </source>
</evidence>
<name>A0ABR5JVX1_9BACI</name>
<gene>
    <name evidence="1" type="ORF">AEA09_19010</name>
</gene>
<keyword evidence="2" id="KW-1185">Reference proteome</keyword>
<evidence type="ECO:0000313" key="2">
    <source>
        <dbReference type="Proteomes" id="UP000050668"/>
    </source>
</evidence>
<dbReference type="Proteomes" id="UP000050668">
    <property type="component" value="Unassembled WGS sequence"/>
</dbReference>